<dbReference type="Proteomes" id="UP001595764">
    <property type="component" value="Unassembled WGS sequence"/>
</dbReference>
<dbReference type="EMBL" id="JBHRWI010000016">
    <property type="protein sequence ID" value="MFC3510971.1"/>
    <property type="molecule type" value="Genomic_DNA"/>
</dbReference>
<keyword evidence="2" id="KW-1185">Reference proteome</keyword>
<organism evidence="1 2">
    <name type="scientific">Amycolatopsis halotolerans</name>
    <dbReference type="NCBI Taxonomy" id="330083"/>
    <lineage>
        <taxon>Bacteria</taxon>
        <taxon>Bacillati</taxon>
        <taxon>Actinomycetota</taxon>
        <taxon>Actinomycetes</taxon>
        <taxon>Pseudonocardiales</taxon>
        <taxon>Pseudonocardiaceae</taxon>
        <taxon>Amycolatopsis</taxon>
    </lineage>
</organism>
<comment type="caution">
    <text evidence="1">The sequence shown here is derived from an EMBL/GenBank/DDBJ whole genome shotgun (WGS) entry which is preliminary data.</text>
</comment>
<accession>A0ABV7QCV3</accession>
<protein>
    <submittedName>
        <fullName evidence="1">Uncharacterized protein</fullName>
    </submittedName>
</protein>
<sequence length="123" mass="13927">MGTNYFLQPAPPKCDGCGRPYEDQAPDRIHIGKSSMGWVWTWRGYPPGEARDDAPALDNSLAWYEFLAAETAIGGEIYDEYQRTHTLLNFISLVVSKRGNKRHDGQDKYLLPLLDDVVFGEFS</sequence>
<proteinExistence type="predicted"/>
<reference evidence="2" key="1">
    <citation type="journal article" date="2019" name="Int. J. Syst. Evol. Microbiol.">
        <title>The Global Catalogue of Microorganisms (GCM) 10K type strain sequencing project: providing services to taxonomists for standard genome sequencing and annotation.</title>
        <authorList>
            <consortium name="The Broad Institute Genomics Platform"/>
            <consortium name="The Broad Institute Genome Sequencing Center for Infectious Disease"/>
            <person name="Wu L."/>
            <person name="Ma J."/>
        </authorList>
    </citation>
    <scope>NUCLEOTIDE SEQUENCE [LARGE SCALE GENOMIC DNA]</scope>
    <source>
        <strain evidence="2">CGMCC 4.7682</strain>
    </source>
</reference>
<evidence type="ECO:0000313" key="2">
    <source>
        <dbReference type="Proteomes" id="UP001595764"/>
    </source>
</evidence>
<name>A0ABV7QCV3_9PSEU</name>
<evidence type="ECO:0000313" key="1">
    <source>
        <dbReference type="EMBL" id="MFC3510971.1"/>
    </source>
</evidence>
<gene>
    <name evidence="1" type="ORF">ACFORO_12415</name>
</gene>